<dbReference type="InterPro" id="IPR014903">
    <property type="entry name" value="DUF1796"/>
</dbReference>
<evidence type="ECO:0000313" key="2">
    <source>
        <dbReference type="Proteomes" id="UP000250174"/>
    </source>
</evidence>
<evidence type="ECO:0000313" key="1">
    <source>
        <dbReference type="EMBL" id="RAS72754.1"/>
    </source>
</evidence>
<dbReference type="Pfam" id="PF08795">
    <property type="entry name" value="DUF1796"/>
    <property type="match status" value="1"/>
</dbReference>
<name>A0AAX1Q2U4_9BACI</name>
<proteinExistence type="predicted"/>
<sequence length="228" mass="26116">MKFEDIKGSYDLMVGLGCWCGPALHLRRHNLRKFSFPLDWVISNSLPDVSRLLKNRFQGFMELKNMRRTEGYAHFLDDGHAIFPPGGGTEPVNAHFIEDTYSNIVSVHDFPVIPNQDWKVLYPSYKARLDRRINRFLEKITNSPSILFIRWGVTNPTEAMELKSVLSEMVPGKFNILILNPVPGLQEISPMDWGIDGIATIQVPLDNPNDDSVWDYALQGLTITDRWK</sequence>
<dbReference type="AlphaFoldDB" id="A0AAX1Q2U4"/>
<reference evidence="1 2" key="1">
    <citation type="submission" date="2016-03" db="EMBL/GenBank/DDBJ databases">
        <title>Comparison of Bacillus endophyticus and B. anthracis characteristics using whole genome sequence analysis and microbiological techniques.</title>
        <authorList>
            <person name="Lekota K.E."/>
            <person name="Mafofo J."/>
            <person name="Rees J."/>
            <person name="Muchadeyi F.C."/>
            <person name="Madoroba E."/>
            <person name="Van Heerden H."/>
        </authorList>
    </citation>
    <scope>NUCLEOTIDE SEQUENCE [LARGE SCALE GENOMIC DNA]</scope>
    <source>
        <strain evidence="1 2">3631_10C</strain>
    </source>
</reference>
<dbReference type="RefSeq" id="WP_113713851.1">
    <property type="nucleotide sequence ID" value="NZ_LVYK01000058.1"/>
</dbReference>
<gene>
    <name evidence="1" type="ORF">A3864_21670</name>
</gene>
<accession>A0AAX1Q2U4</accession>
<comment type="caution">
    <text evidence="1">The sequence shown here is derived from an EMBL/GenBank/DDBJ whole genome shotgun (WGS) entry which is preliminary data.</text>
</comment>
<dbReference type="Proteomes" id="UP000250174">
    <property type="component" value="Unassembled WGS sequence"/>
</dbReference>
<organism evidence="1 2">
    <name type="scientific">Priestia endophytica</name>
    <dbReference type="NCBI Taxonomy" id="135735"/>
    <lineage>
        <taxon>Bacteria</taxon>
        <taxon>Bacillati</taxon>
        <taxon>Bacillota</taxon>
        <taxon>Bacilli</taxon>
        <taxon>Bacillales</taxon>
        <taxon>Bacillaceae</taxon>
        <taxon>Priestia</taxon>
    </lineage>
</organism>
<protein>
    <submittedName>
        <fullName evidence="1">Peptidase</fullName>
    </submittedName>
</protein>
<dbReference type="EMBL" id="LVYK01000058">
    <property type="protein sequence ID" value="RAS72754.1"/>
    <property type="molecule type" value="Genomic_DNA"/>
</dbReference>